<proteinExistence type="predicted"/>
<accession>A0ABS3JM90</accession>
<dbReference type="Proteomes" id="UP000664628">
    <property type="component" value="Unassembled WGS sequence"/>
</dbReference>
<evidence type="ECO:0000313" key="1">
    <source>
        <dbReference type="EMBL" id="MBO0950027.1"/>
    </source>
</evidence>
<name>A0ABS3JM90_9BACT</name>
<reference evidence="1 2" key="1">
    <citation type="submission" date="2021-03" db="EMBL/GenBank/DDBJ databases">
        <title>Fibrella sp. HMF5405 genome sequencing and assembly.</title>
        <authorList>
            <person name="Kang H."/>
            <person name="Kim H."/>
            <person name="Bae S."/>
            <person name="Joh K."/>
        </authorList>
    </citation>
    <scope>NUCLEOTIDE SEQUENCE [LARGE SCALE GENOMIC DNA]</scope>
    <source>
        <strain evidence="1 2">HMF5405</strain>
    </source>
</reference>
<comment type="caution">
    <text evidence="1">The sequence shown here is derived from an EMBL/GenBank/DDBJ whole genome shotgun (WGS) entry which is preliminary data.</text>
</comment>
<protein>
    <submittedName>
        <fullName evidence="1">Uncharacterized protein</fullName>
    </submittedName>
</protein>
<organism evidence="1 2">
    <name type="scientific">Fibrella forsythiae</name>
    <dbReference type="NCBI Taxonomy" id="2817061"/>
    <lineage>
        <taxon>Bacteria</taxon>
        <taxon>Pseudomonadati</taxon>
        <taxon>Bacteroidota</taxon>
        <taxon>Cytophagia</taxon>
        <taxon>Cytophagales</taxon>
        <taxon>Spirosomataceae</taxon>
        <taxon>Fibrella</taxon>
    </lineage>
</organism>
<gene>
    <name evidence="1" type="ORF">J2I46_15630</name>
</gene>
<dbReference type="EMBL" id="JAFMYW010000004">
    <property type="protein sequence ID" value="MBO0950027.1"/>
    <property type="molecule type" value="Genomic_DNA"/>
</dbReference>
<keyword evidence="2" id="KW-1185">Reference proteome</keyword>
<dbReference type="RefSeq" id="WP_207329972.1">
    <property type="nucleotide sequence ID" value="NZ_JAFMYW010000004.1"/>
</dbReference>
<sequence length="258" mass="29458">MIANAELPTKPDLIPGIYNYCDSWCERCPLTNRCRSFQLQQESGIKAPDPNTSLVEQLTEALNMTKQYIDTLHKASSSFLPATPSSDEKMTLEEAVLNRRHQTKDHPVATLATSYLKQTGSWLLIEKGLLERAGQQQLRDVQLGIRTEDEAMILLNNLRDAYEQIRWYRTLIPVKTKAALRAVEEQTDDEYLLSYYDGKAKLVLVSIDQSLKAWQTVMAYYPETTDDLLNTLSILSRLGRQIEMLFPNARAFKRPGLD</sequence>
<evidence type="ECO:0000313" key="2">
    <source>
        <dbReference type="Proteomes" id="UP000664628"/>
    </source>
</evidence>